<dbReference type="Pfam" id="PF11887">
    <property type="entry name" value="Mce4_CUP1"/>
    <property type="match status" value="1"/>
</dbReference>
<proteinExistence type="predicted"/>
<dbReference type="Proteomes" id="UP000182915">
    <property type="component" value="Chromosome I"/>
</dbReference>
<dbReference type="PANTHER" id="PTHR33371:SF19">
    <property type="entry name" value="MCE-FAMILY PROTEIN MCE4A"/>
    <property type="match status" value="1"/>
</dbReference>
<protein>
    <submittedName>
        <fullName evidence="3">Virulence factor Mce family protein</fullName>
    </submittedName>
</protein>
<evidence type="ECO:0000313" key="4">
    <source>
        <dbReference type="Proteomes" id="UP000182915"/>
    </source>
</evidence>
<dbReference type="AlphaFoldDB" id="A0A1H6LDC9"/>
<reference evidence="4" key="1">
    <citation type="submission" date="2016-10" db="EMBL/GenBank/DDBJ databases">
        <authorList>
            <person name="Varghese N."/>
            <person name="Submissions S."/>
        </authorList>
    </citation>
    <scope>NUCLEOTIDE SEQUENCE [LARGE SCALE GENOMIC DNA]</scope>
    <source>
        <strain evidence="4">DSM 45405</strain>
    </source>
</reference>
<dbReference type="InterPro" id="IPR005693">
    <property type="entry name" value="Mce"/>
</dbReference>
<dbReference type="STRING" id="370526.SAMN04489835_5013"/>
<dbReference type="GO" id="GO:0005576">
    <property type="term" value="C:extracellular region"/>
    <property type="evidence" value="ECO:0007669"/>
    <property type="project" value="TreeGrafter"/>
</dbReference>
<dbReference type="Pfam" id="PF02470">
    <property type="entry name" value="MlaD"/>
    <property type="match status" value="1"/>
</dbReference>
<keyword evidence="4" id="KW-1185">Reference proteome</keyword>
<feature type="domain" description="Mammalian cell entry C-terminal" evidence="2">
    <location>
        <begin position="121"/>
        <end position="333"/>
    </location>
</feature>
<dbReference type="PANTHER" id="PTHR33371">
    <property type="entry name" value="INTERMEMBRANE PHOSPHOLIPID TRANSPORT SYSTEM BINDING PROTEIN MLAD-RELATED"/>
    <property type="match status" value="1"/>
</dbReference>
<name>A0A1H6LDC9_MYCRU</name>
<dbReference type="EMBL" id="LT629971">
    <property type="protein sequence ID" value="SEH86312.1"/>
    <property type="molecule type" value="Genomic_DNA"/>
</dbReference>
<evidence type="ECO:0000313" key="3">
    <source>
        <dbReference type="EMBL" id="SEH86312.1"/>
    </source>
</evidence>
<evidence type="ECO:0000259" key="2">
    <source>
        <dbReference type="Pfam" id="PF11887"/>
    </source>
</evidence>
<dbReference type="InterPro" id="IPR024516">
    <property type="entry name" value="Mce_C"/>
</dbReference>
<feature type="domain" description="Mce/MlaD" evidence="1">
    <location>
        <begin position="36"/>
        <end position="113"/>
    </location>
</feature>
<dbReference type="NCBIfam" id="TIGR00996">
    <property type="entry name" value="Mtu_fam_mce"/>
    <property type="match status" value="1"/>
</dbReference>
<sequence>MTRHLLRPLVGLFAIVSVVALFVLSANLFRGGFAKTVPVTVISQRAGLVMNADAKVQIRGVQVGRVSDIEALPTGEAAIHLAIDPAMLDAVPANALVDIASPTVFGAKQVQFVFPDDPATESLRAGQVIEAQHVMVEVNTVFEQLTSVLSSVEPAKLNATLGAIASAMSGRGHKFGQMLTDLDAYLATLEPSLPALSADLHAAPDVLRGYADAATDFVAVADNAARISDTVVDQEQNLDAALVSVIGLADVGNDVIGTNRQPLTDVLHLLVPTTELTDQYNQALWCALSGMVELSHRPPLKEPGVTVLAGFLWAQERYRYPLDLPKAGATGGPQCTGLPKMPFEGVAPYVVADTGTNPWRRTYPGIILNADIIKQIMFPDTETAGPPRNTAQIGQPG</sequence>
<organism evidence="3 4">
    <name type="scientific">Mycolicibacterium rutilum</name>
    <name type="common">Mycobacterium rutilum</name>
    <dbReference type="NCBI Taxonomy" id="370526"/>
    <lineage>
        <taxon>Bacteria</taxon>
        <taxon>Bacillati</taxon>
        <taxon>Actinomycetota</taxon>
        <taxon>Actinomycetes</taxon>
        <taxon>Mycobacteriales</taxon>
        <taxon>Mycobacteriaceae</taxon>
        <taxon>Mycolicibacterium</taxon>
    </lineage>
</organism>
<dbReference type="GO" id="GO:0051701">
    <property type="term" value="P:biological process involved in interaction with host"/>
    <property type="evidence" value="ECO:0007669"/>
    <property type="project" value="TreeGrafter"/>
</dbReference>
<dbReference type="InterPro" id="IPR052336">
    <property type="entry name" value="MlaD_Phospholipid_Transporter"/>
</dbReference>
<accession>A0A1H6LDC9</accession>
<dbReference type="RefSeq" id="WP_083409482.1">
    <property type="nucleotide sequence ID" value="NZ_LT629971.1"/>
</dbReference>
<gene>
    <name evidence="3" type="ORF">SAMN04489835_5013</name>
</gene>
<dbReference type="InterPro" id="IPR003399">
    <property type="entry name" value="Mce/MlaD"/>
</dbReference>
<evidence type="ECO:0000259" key="1">
    <source>
        <dbReference type="Pfam" id="PF02470"/>
    </source>
</evidence>